<evidence type="ECO:0000256" key="3">
    <source>
        <dbReference type="ARBA" id="ARBA00022741"/>
    </source>
</evidence>
<gene>
    <name evidence="6" type="primary">modC</name>
    <name evidence="6" type="ORF">GCM10011572_24350</name>
    <name evidence="7" type="ORF">GM672_19070</name>
</gene>
<evidence type="ECO:0000313" key="7">
    <source>
        <dbReference type="EMBL" id="MTV54835.1"/>
    </source>
</evidence>
<dbReference type="Proteomes" id="UP000622638">
    <property type="component" value="Unassembled WGS sequence"/>
</dbReference>
<accession>A0A6I3T1S4</accession>
<dbReference type="PROSITE" id="PS00211">
    <property type="entry name" value="ABC_TRANSPORTER_1"/>
    <property type="match status" value="1"/>
</dbReference>
<name>A0A6I3T1S4_9BURK</name>
<dbReference type="GO" id="GO:0005524">
    <property type="term" value="F:ATP binding"/>
    <property type="evidence" value="ECO:0007669"/>
    <property type="project" value="UniProtKB-KW"/>
</dbReference>
<dbReference type="InterPro" id="IPR050093">
    <property type="entry name" value="ABC_SmlMolc_Importer"/>
</dbReference>
<keyword evidence="2" id="KW-0472">Membrane</keyword>
<evidence type="ECO:0000259" key="5">
    <source>
        <dbReference type="PROSITE" id="PS50893"/>
    </source>
</evidence>
<evidence type="ECO:0000313" key="9">
    <source>
        <dbReference type="Proteomes" id="UP000622638"/>
    </source>
</evidence>
<evidence type="ECO:0000313" key="6">
    <source>
        <dbReference type="EMBL" id="GGC01543.1"/>
    </source>
</evidence>
<dbReference type="OrthoDB" id="5298774at2"/>
<dbReference type="Gene3D" id="3.40.50.300">
    <property type="entry name" value="P-loop containing nucleotide triphosphate hydrolases"/>
    <property type="match status" value="1"/>
</dbReference>
<dbReference type="PANTHER" id="PTHR42781">
    <property type="entry name" value="SPERMIDINE/PUTRESCINE IMPORT ATP-BINDING PROTEIN POTA"/>
    <property type="match status" value="1"/>
</dbReference>
<dbReference type="EMBL" id="WNKZ01000062">
    <property type="protein sequence ID" value="MTV54835.1"/>
    <property type="molecule type" value="Genomic_DNA"/>
</dbReference>
<dbReference type="SUPFAM" id="SSF52540">
    <property type="entry name" value="P-loop containing nucleoside triphosphate hydrolases"/>
    <property type="match status" value="1"/>
</dbReference>
<keyword evidence="9" id="KW-1185">Reference proteome</keyword>
<protein>
    <submittedName>
        <fullName evidence="6">ABC transporter ATP-binding protein</fullName>
    </submittedName>
    <submittedName>
        <fullName evidence="7">ATP-binding cassette domain-containing protein</fullName>
    </submittedName>
</protein>
<dbReference type="AlphaFoldDB" id="A0A6I3T1S4"/>
<dbReference type="InterPro" id="IPR003593">
    <property type="entry name" value="AAA+_ATPase"/>
</dbReference>
<reference evidence="6" key="4">
    <citation type="submission" date="2024-05" db="EMBL/GenBank/DDBJ databases">
        <authorList>
            <person name="Sun Q."/>
            <person name="Zhou Y."/>
        </authorList>
    </citation>
    <scope>NUCLEOTIDE SEQUENCE</scope>
    <source>
        <strain evidence="6">CGMCC 1.15931</strain>
    </source>
</reference>
<dbReference type="InterPro" id="IPR003439">
    <property type="entry name" value="ABC_transporter-like_ATP-bd"/>
</dbReference>
<comment type="caution">
    <text evidence="7">The sequence shown here is derived from an EMBL/GenBank/DDBJ whole genome shotgun (WGS) entry which is preliminary data.</text>
</comment>
<reference evidence="9" key="2">
    <citation type="journal article" date="2019" name="Int. J. Syst. Evol. Microbiol.">
        <title>The Global Catalogue of Microorganisms (GCM) 10K type strain sequencing project: providing services to taxonomists for standard genome sequencing and annotation.</title>
        <authorList>
            <consortium name="The Broad Institute Genomics Platform"/>
            <consortium name="The Broad Institute Genome Sequencing Center for Infectious Disease"/>
            <person name="Wu L."/>
            <person name="Ma J."/>
        </authorList>
    </citation>
    <scope>NUCLEOTIDE SEQUENCE [LARGE SCALE GENOMIC DNA]</scope>
    <source>
        <strain evidence="9">CGMCC 1.15931</strain>
    </source>
</reference>
<dbReference type="RefSeq" id="WP_155472116.1">
    <property type="nucleotide sequence ID" value="NZ_BMKG01000009.1"/>
</dbReference>
<dbReference type="SMART" id="SM00382">
    <property type="entry name" value="AAA"/>
    <property type="match status" value="1"/>
</dbReference>
<keyword evidence="3" id="KW-0547">Nucleotide-binding</keyword>
<dbReference type="InterPro" id="IPR017871">
    <property type="entry name" value="ABC_transporter-like_CS"/>
</dbReference>
<sequence length="238" mass="26268">MTIAVDIAATLRSGARTFELRARFTAPGRRVVIYGASGAGKSQMLKAIAGLMRPHTGRIELAGRVLFDAAAGIDISPQRRRVGYLFQDYALFPHLNVRQNVGFGLQRGWRNPPRRGDSAAVDYWLEAFGLEAVAQQLPEQLSGGQRQRVALARALIAEPDALLLDEPFAALDPALRVRMRQELDALQRRLDIPMLVITHDPDDAATFGGQVLTMADGAIVDERFTGPDPWTSQQKRER</sequence>
<dbReference type="Proteomes" id="UP000430634">
    <property type="component" value="Unassembled WGS sequence"/>
</dbReference>
<keyword evidence="4 7" id="KW-0067">ATP-binding</keyword>
<dbReference type="Pfam" id="PF00005">
    <property type="entry name" value="ABC_tran"/>
    <property type="match status" value="1"/>
</dbReference>
<dbReference type="PROSITE" id="PS50893">
    <property type="entry name" value="ABC_TRANSPORTER_2"/>
    <property type="match status" value="1"/>
</dbReference>
<feature type="domain" description="ABC transporter" evidence="5">
    <location>
        <begin position="2"/>
        <end position="236"/>
    </location>
</feature>
<evidence type="ECO:0000256" key="1">
    <source>
        <dbReference type="ARBA" id="ARBA00022448"/>
    </source>
</evidence>
<dbReference type="InterPro" id="IPR027417">
    <property type="entry name" value="P-loop_NTPase"/>
</dbReference>
<dbReference type="EMBL" id="BMKG01000009">
    <property type="protein sequence ID" value="GGC01543.1"/>
    <property type="molecule type" value="Genomic_DNA"/>
</dbReference>
<evidence type="ECO:0000256" key="2">
    <source>
        <dbReference type="ARBA" id="ARBA00022475"/>
    </source>
</evidence>
<proteinExistence type="predicted"/>
<keyword evidence="2" id="KW-1003">Cell membrane</keyword>
<evidence type="ECO:0000313" key="8">
    <source>
        <dbReference type="Proteomes" id="UP000430634"/>
    </source>
</evidence>
<evidence type="ECO:0000256" key="4">
    <source>
        <dbReference type="ARBA" id="ARBA00022840"/>
    </source>
</evidence>
<keyword evidence="1" id="KW-0813">Transport</keyword>
<reference evidence="7 8" key="3">
    <citation type="submission" date="2019-11" db="EMBL/GenBank/DDBJ databases">
        <title>Type strains purchased from KCTC, JCM and DSMZ.</title>
        <authorList>
            <person name="Lu H."/>
        </authorList>
    </citation>
    <scope>NUCLEOTIDE SEQUENCE [LARGE SCALE GENOMIC DNA]</scope>
    <source>
        <strain evidence="7 8">KCTC 52429</strain>
    </source>
</reference>
<dbReference type="PANTHER" id="PTHR42781:SF4">
    <property type="entry name" value="SPERMIDINE_PUTRESCINE IMPORT ATP-BINDING PROTEIN POTA"/>
    <property type="match status" value="1"/>
</dbReference>
<reference evidence="6" key="1">
    <citation type="journal article" date="2014" name="Int. J. Syst. Evol. Microbiol.">
        <title>Complete genome of a new Firmicutes species belonging to the dominant human colonic microbiota ('Ruminococcus bicirculans') reveals two chromosomes and a selective capacity to utilize plant glucans.</title>
        <authorList>
            <consortium name="NISC Comparative Sequencing Program"/>
            <person name="Wegmann U."/>
            <person name="Louis P."/>
            <person name="Goesmann A."/>
            <person name="Henrissat B."/>
            <person name="Duncan S.H."/>
            <person name="Flint H.J."/>
        </authorList>
    </citation>
    <scope>NUCLEOTIDE SEQUENCE</scope>
    <source>
        <strain evidence="6">CGMCC 1.15931</strain>
    </source>
</reference>
<dbReference type="GO" id="GO:0016887">
    <property type="term" value="F:ATP hydrolysis activity"/>
    <property type="evidence" value="ECO:0007669"/>
    <property type="project" value="InterPro"/>
</dbReference>
<organism evidence="7 8">
    <name type="scientific">Pseudoduganella buxea</name>
    <dbReference type="NCBI Taxonomy" id="1949069"/>
    <lineage>
        <taxon>Bacteria</taxon>
        <taxon>Pseudomonadati</taxon>
        <taxon>Pseudomonadota</taxon>
        <taxon>Betaproteobacteria</taxon>
        <taxon>Burkholderiales</taxon>
        <taxon>Oxalobacteraceae</taxon>
        <taxon>Telluria group</taxon>
        <taxon>Pseudoduganella</taxon>
    </lineage>
</organism>